<dbReference type="FunFam" id="3.40.630.30:FF:000064">
    <property type="entry name" value="GNAT family acetyltransferase"/>
    <property type="match status" value="1"/>
</dbReference>
<protein>
    <submittedName>
        <fullName evidence="5">GNAT family N-acetyltransferase</fullName>
    </submittedName>
</protein>
<comment type="caution">
    <text evidence="5">The sequence shown here is derived from an EMBL/GenBank/DDBJ whole genome shotgun (WGS) entry which is preliminary data.</text>
</comment>
<dbReference type="InterPro" id="IPR000182">
    <property type="entry name" value="GNAT_dom"/>
</dbReference>
<dbReference type="EMBL" id="JAFGIX010000068">
    <property type="protein sequence ID" value="MBN1574157.1"/>
    <property type="molecule type" value="Genomic_DNA"/>
</dbReference>
<dbReference type="Proteomes" id="UP000809273">
    <property type="component" value="Unassembled WGS sequence"/>
</dbReference>
<evidence type="ECO:0000259" key="4">
    <source>
        <dbReference type="PROSITE" id="PS51186"/>
    </source>
</evidence>
<dbReference type="Pfam" id="PF00583">
    <property type="entry name" value="Acetyltransf_1"/>
    <property type="match status" value="1"/>
</dbReference>
<evidence type="ECO:0000313" key="6">
    <source>
        <dbReference type="Proteomes" id="UP000809273"/>
    </source>
</evidence>
<dbReference type="GO" id="GO:0008080">
    <property type="term" value="F:N-acetyltransferase activity"/>
    <property type="evidence" value="ECO:0007669"/>
    <property type="project" value="UniProtKB-ARBA"/>
</dbReference>
<comment type="similarity">
    <text evidence="1">Belongs to the acetyltransferase family.</text>
</comment>
<dbReference type="Gene3D" id="3.40.630.30">
    <property type="match status" value="1"/>
</dbReference>
<dbReference type="PROSITE" id="PS51186">
    <property type="entry name" value="GNAT"/>
    <property type="match status" value="1"/>
</dbReference>
<name>A0A9D8PRE7_9DELT</name>
<sequence>MLNVRAARPEDAGDIVRLIKGLAEFEREPEAVKITEEDVIEHGFNEDPDLNYFCCLMAERDGKVVGFALYFFTFSTWEGKPALYLEDIFILPEYRRRSVAKGLMVELAKIAVQKGCARFEWAVLDWNVDAMDFYHAMEGSHQKEWQIFRMEKDEIEALASTEWE</sequence>
<keyword evidence="2" id="KW-0808">Transferase</keyword>
<reference evidence="5" key="2">
    <citation type="submission" date="2021-01" db="EMBL/GenBank/DDBJ databases">
        <authorList>
            <person name="Hahn C.R."/>
            <person name="Youssef N.H."/>
            <person name="Elshahed M."/>
        </authorList>
    </citation>
    <scope>NUCLEOTIDE SEQUENCE</scope>
    <source>
        <strain evidence="5">Zod_Metabat.24</strain>
    </source>
</reference>
<evidence type="ECO:0000313" key="5">
    <source>
        <dbReference type="EMBL" id="MBN1574157.1"/>
    </source>
</evidence>
<dbReference type="PANTHER" id="PTHR10545:SF29">
    <property type="entry name" value="GH14572P-RELATED"/>
    <property type="match status" value="1"/>
</dbReference>
<dbReference type="AlphaFoldDB" id="A0A9D8PRE7"/>
<proteinExistence type="inferred from homology"/>
<organism evidence="5 6">
    <name type="scientific">Candidatus Zymogenus saltonus</name>
    <dbReference type="NCBI Taxonomy" id="2844893"/>
    <lineage>
        <taxon>Bacteria</taxon>
        <taxon>Deltaproteobacteria</taxon>
        <taxon>Candidatus Zymogenia</taxon>
        <taxon>Candidatus Zymogeniales</taxon>
        <taxon>Candidatus Zymogenaceae</taxon>
        <taxon>Candidatus Zymogenus</taxon>
    </lineage>
</organism>
<keyword evidence="3" id="KW-0012">Acyltransferase</keyword>
<dbReference type="InterPro" id="IPR051016">
    <property type="entry name" value="Diverse_Substrate_AcTransf"/>
</dbReference>
<reference evidence="5" key="1">
    <citation type="journal article" date="2021" name="Environ. Microbiol.">
        <title>Genomic characterization of three novel Desulfobacterota classes expand the metabolic and phylogenetic diversity of the phylum.</title>
        <authorList>
            <person name="Murphy C.L."/>
            <person name="Biggerstaff J."/>
            <person name="Eichhorn A."/>
            <person name="Ewing E."/>
            <person name="Shahan R."/>
            <person name="Soriano D."/>
            <person name="Stewart S."/>
            <person name="VanMol K."/>
            <person name="Walker R."/>
            <person name="Walters P."/>
            <person name="Elshahed M.S."/>
            <person name="Youssef N.H."/>
        </authorList>
    </citation>
    <scope>NUCLEOTIDE SEQUENCE</scope>
    <source>
        <strain evidence="5">Zod_Metabat.24</strain>
    </source>
</reference>
<evidence type="ECO:0000256" key="2">
    <source>
        <dbReference type="ARBA" id="ARBA00022679"/>
    </source>
</evidence>
<dbReference type="PANTHER" id="PTHR10545">
    <property type="entry name" value="DIAMINE N-ACETYLTRANSFERASE"/>
    <property type="match status" value="1"/>
</dbReference>
<evidence type="ECO:0000256" key="1">
    <source>
        <dbReference type="ARBA" id="ARBA00008694"/>
    </source>
</evidence>
<dbReference type="InterPro" id="IPR016181">
    <property type="entry name" value="Acyl_CoA_acyltransferase"/>
</dbReference>
<feature type="domain" description="N-acetyltransferase" evidence="4">
    <location>
        <begin position="2"/>
        <end position="155"/>
    </location>
</feature>
<accession>A0A9D8PRE7</accession>
<evidence type="ECO:0000256" key="3">
    <source>
        <dbReference type="ARBA" id="ARBA00023315"/>
    </source>
</evidence>
<dbReference type="SUPFAM" id="SSF55729">
    <property type="entry name" value="Acyl-CoA N-acyltransferases (Nat)"/>
    <property type="match status" value="1"/>
</dbReference>
<dbReference type="CDD" id="cd04301">
    <property type="entry name" value="NAT_SF"/>
    <property type="match status" value="1"/>
</dbReference>
<gene>
    <name evidence="5" type="ORF">JW984_13250</name>
</gene>